<evidence type="ECO:0000313" key="3">
    <source>
        <dbReference type="Proteomes" id="UP000593566"/>
    </source>
</evidence>
<name>A0A8H6F8A5_9LECA</name>
<comment type="caution">
    <text evidence="2">The sequence shown here is derived from an EMBL/GenBank/DDBJ whole genome shotgun (WGS) entry which is preliminary data.</text>
</comment>
<reference evidence="2 3" key="1">
    <citation type="journal article" date="2020" name="Genomics">
        <title>Complete, high-quality genomes from long-read metagenomic sequencing of two wolf lichen thalli reveals enigmatic genome architecture.</title>
        <authorList>
            <person name="McKenzie S.K."/>
            <person name="Walston R.F."/>
            <person name="Allen J.L."/>
        </authorList>
    </citation>
    <scope>NUCLEOTIDE SEQUENCE [LARGE SCALE GENOMIC DNA]</scope>
    <source>
        <strain evidence="2">WasteWater1</strain>
    </source>
</reference>
<evidence type="ECO:0000313" key="2">
    <source>
        <dbReference type="EMBL" id="KAF6218329.1"/>
    </source>
</evidence>
<dbReference type="RefSeq" id="XP_037147764.1">
    <property type="nucleotide sequence ID" value="XM_037296583.1"/>
</dbReference>
<protein>
    <submittedName>
        <fullName evidence="2">Uncharacterized protein</fullName>
    </submittedName>
</protein>
<evidence type="ECO:0000256" key="1">
    <source>
        <dbReference type="SAM" id="MobiDB-lite"/>
    </source>
</evidence>
<feature type="region of interest" description="Disordered" evidence="1">
    <location>
        <begin position="129"/>
        <end position="187"/>
    </location>
</feature>
<dbReference type="GeneID" id="59334081"/>
<dbReference type="EMBL" id="JACCJB010000022">
    <property type="protein sequence ID" value="KAF6218329.1"/>
    <property type="molecule type" value="Genomic_DNA"/>
</dbReference>
<gene>
    <name evidence="2" type="ORF">HO133_005676</name>
</gene>
<organism evidence="2 3">
    <name type="scientific">Letharia lupina</name>
    <dbReference type="NCBI Taxonomy" id="560253"/>
    <lineage>
        <taxon>Eukaryota</taxon>
        <taxon>Fungi</taxon>
        <taxon>Dikarya</taxon>
        <taxon>Ascomycota</taxon>
        <taxon>Pezizomycotina</taxon>
        <taxon>Lecanoromycetes</taxon>
        <taxon>OSLEUM clade</taxon>
        <taxon>Lecanoromycetidae</taxon>
        <taxon>Lecanorales</taxon>
        <taxon>Lecanorineae</taxon>
        <taxon>Parmeliaceae</taxon>
        <taxon>Letharia</taxon>
    </lineage>
</organism>
<feature type="region of interest" description="Disordered" evidence="1">
    <location>
        <begin position="202"/>
        <end position="239"/>
    </location>
</feature>
<feature type="compositionally biased region" description="Polar residues" evidence="1">
    <location>
        <begin position="284"/>
        <end position="308"/>
    </location>
</feature>
<keyword evidence="3" id="KW-1185">Reference proteome</keyword>
<proteinExistence type="predicted"/>
<dbReference type="AlphaFoldDB" id="A0A8H6F8A5"/>
<dbReference type="Proteomes" id="UP000593566">
    <property type="component" value="Unassembled WGS sequence"/>
</dbReference>
<accession>A0A8H6F8A5</accession>
<sequence>MERSDDKNPFDPDTYDRPALSIKTTLELRAFCAEFFDRHIRTSVKTDEEDIAAFLALITYSQSFFARARAVIPELQTPDVESSHPNENVQVFLYAIRDMRGPPGMKWEFLPEESAWTKLAKEGMDNLARNIANNGTGHKKQASDASARGPSSKHTLGIMPEKAENIPSKPPLHPPKSVKSKPESLPKKLDLPAIPTFVPGNAMGSDELVWSPTSGTRQRRTDELYQSTKASPANPIQFGQVIPPNPTSAYSIKAQYLFHGSRDLSDTPTKGHSDSIRITPPPQFKSTQSPLNPSAASSGRSKGNSTNPRRMRRNNLEETPFPDSTNRMMEMATLGHDPTSKYPSSSRYDTTAYPVNDLSRTNTPSQFKGPQYPSNQARGVYGADPFSAPPTVPGYGTLNRSSQGMYGGPPSPFQGQLGPLQSRPQAASFHSFPDQVPYVPNPDLWATHAQRPHRGALPNQMIQPIPQMTARTQLPPSMAQAPTSEALSVPPPGSMDPLDYWTLLTQREKDINARLQNANRPMTTHEHRYISLLREARITAAATQLPARGGMSKGKWLAELGRTLRSIWKTGPRGAGFPPVVVARKMDFEKAIEREIGLTSQERQHADFGSALDRAYGA</sequence>
<feature type="compositionally biased region" description="Basic and acidic residues" evidence="1">
    <location>
        <begin position="261"/>
        <end position="275"/>
    </location>
</feature>
<feature type="region of interest" description="Disordered" evidence="1">
    <location>
        <begin position="261"/>
        <end position="326"/>
    </location>
</feature>